<feature type="region of interest" description="Disordered" evidence="1">
    <location>
        <begin position="17"/>
        <end position="74"/>
    </location>
</feature>
<reference evidence="3" key="1">
    <citation type="submission" date="2005-09" db="EMBL/GenBank/DDBJ databases">
        <authorList>
            <person name="Mural R.J."/>
            <person name="Li P.W."/>
            <person name="Adams M.D."/>
            <person name="Amanatides P.G."/>
            <person name="Baden-Tillson H."/>
            <person name="Barnstead M."/>
            <person name="Chin S.H."/>
            <person name="Dew I."/>
            <person name="Evans C.A."/>
            <person name="Ferriera S."/>
            <person name="Flanigan M."/>
            <person name="Fosler C."/>
            <person name="Glodek A."/>
            <person name="Gu Z."/>
            <person name="Holt R.A."/>
            <person name="Jennings D."/>
            <person name="Kraft C.L."/>
            <person name="Lu F."/>
            <person name="Nguyen T."/>
            <person name="Nusskern D.R."/>
            <person name="Pfannkoch C.M."/>
            <person name="Sitter C."/>
            <person name="Sutton G.G."/>
            <person name="Venter J.C."/>
            <person name="Wang Z."/>
            <person name="Woodage T."/>
            <person name="Zheng X.H."/>
            <person name="Zhong F."/>
        </authorList>
    </citation>
    <scope>NUCLEOTIDE SEQUENCE [LARGE SCALE GENOMIC DNA]</scope>
    <source>
        <strain>BN</strain>
        <strain evidence="3">Sprague-Dawley</strain>
    </source>
</reference>
<name>A6JKE0_RAT</name>
<evidence type="ECO:0000256" key="1">
    <source>
        <dbReference type="SAM" id="MobiDB-lite"/>
    </source>
</evidence>
<evidence type="ECO:0000313" key="2">
    <source>
        <dbReference type="EMBL" id="EDL97155.1"/>
    </source>
</evidence>
<accession>A6JKE0</accession>
<proteinExistence type="predicted"/>
<evidence type="ECO:0000313" key="4">
    <source>
        <dbReference type="RGD" id="3615"/>
    </source>
</evidence>
<dbReference type="RGD" id="3615">
    <property type="gene designation" value="S100b"/>
</dbReference>
<sequence>MQARWLSSSSLTLAPIGSRSLSLQRTAPSPHPVLSGGRKRSFSVYPPSPRTPKPERTPAAKGDQEPPGCLSWRRPWLPSLMSSISIQGERVTSTS</sequence>
<dbReference type="AlphaFoldDB" id="A6JKE0"/>
<protein>
    <submittedName>
        <fullName evidence="2">S100 protein, beta polypeptide, isoform CRA_a</fullName>
    </submittedName>
</protein>
<organism evidence="2 3">
    <name type="scientific">Rattus norvegicus</name>
    <name type="common">Rat</name>
    <dbReference type="NCBI Taxonomy" id="10116"/>
    <lineage>
        <taxon>Eukaryota</taxon>
        <taxon>Metazoa</taxon>
        <taxon>Chordata</taxon>
        <taxon>Craniata</taxon>
        <taxon>Vertebrata</taxon>
        <taxon>Euteleostomi</taxon>
        <taxon>Mammalia</taxon>
        <taxon>Eutheria</taxon>
        <taxon>Euarchontoglires</taxon>
        <taxon>Glires</taxon>
        <taxon>Rodentia</taxon>
        <taxon>Myomorpha</taxon>
        <taxon>Muroidea</taxon>
        <taxon>Muridae</taxon>
        <taxon>Murinae</taxon>
        <taxon>Rattus</taxon>
    </lineage>
</organism>
<feature type="compositionally biased region" description="Basic and acidic residues" evidence="1">
    <location>
        <begin position="52"/>
        <end position="64"/>
    </location>
</feature>
<gene>
    <name evidence="2 4" type="primary">S100b</name>
    <name evidence="2" type="ORF">rCG_61069</name>
</gene>
<evidence type="ECO:0000313" key="3">
    <source>
        <dbReference type="Proteomes" id="UP000234681"/>
    </source>
</evidence>
<dbReference type="EMBL" id="CH473988">
    <property type="protein sequence ID" value="EDL97155.1"/>
    <property type="molecule type" value="Genomic_DNA"/>
</dbReference>
<dbReference type="Proteomes" id="UP000234681">
    <property type="component" value="Chromosome 20"/>
</dbReference>